<dbReference type="PANTHER" id="PTHR30244:SF42">
    <property type="entry name" value="UDP-2-ACETAMIDO-2-DEOXY-3-OXO-D-GLUCURONATE AMINOTRANSFERASE"/>
    <property type="match status" value="1"/>
</dbReference>
<dbReference type="InterPro" id="IPR015422">
    <property type="entry name" value="PyrdxlP-dep_Trfase_small"/>
</dbReference>
<dbReference type="InterPro" id="IPR015424">
    <property type="entry name" value="PyrdxlP-dep_Trfase"/>
</dbReference>
<keyword evidence="3" id="KW-1185">Reference proteome</keyword>
<comment type="caution">
    <text evidence="2">The sequence shown here is derived from an EMBL/GenBank/DDBJ whole genome shotgun (WGS) entry which is preliminary data.</text>
</comment>
<dbReference type="Gene3D" id="3.40.640.10">
    <property type="entry name" value="Type I PLP-dependent aspartate aminotransferase-like (Major domain)"/>
    <property type="match status" value="1"/>
</dbReference>
<dbReference type="SUPFAM" id="SSF53383">
    <property type="entry name" value="PLP-dependent transferases"/>
    <property type="match status" value="1"/>
</dbReference>
<evidence type="ECO:0000313" key="2">
    <source>
        <dbReference type="EMBL" id="GAA0381728.1"/>
    </source>
</evidence>
<keyword evidence="1" id="KW-0663">Pyridoxal phosphate</keyword>
<protein>
    <submittedName>
        <fullName evidence="2">DegT/DnrJ/EryC1/StrS aminotransferase family protein</fullName>
    </submittedName>
</protein>
<keyword evidence="2" id="KW-0032">Aminotransferase</keyword>
<gene>
    <name evidence="2" type="ORF">GCM10009093_05870</name>
</gene>
<sequence>MCAAPDRVESETMIPFIDLQAQRVRLNGKIEAAVAEAVVGGAWVMGPQVRQFEADLAAFGKAKHALGCANGTDALALPLMAWDIKAGDAVFVPSFTFAATAEVVPWFGAEPVFVDVDPVTYNMAPAKLAAAIDAIKAEGRLTPRAVIAVDLFGQPADYPAIKAICDQHGLKLISDSAQGFGCTINGQHPLTWADVTTTSFFPAKPLGCYGDGGAVLTNDDELAQLMDSIRVHGKAVGVDLEGRTFDHDPKYLNMRIGLNSRLDTIQAAVLIEKLNVFGQEIEWRNRIAKRYNDALRAHVAKVPDVPEGNVSNWAQYTIEHSNRDALAAHLKEQGVPTAVYYPIPLHMQPAYEMFPRGAGGLPETERLMDVVISLPMHSDLDEATQDKIIAAVLSFKA</sequence>
<keyword evidence="2" id="KW-0808">Transferase</keyword>
<dbReference type="EMBL" id="BAAAEJ010000003">
    <property type="protein sequence ID" value="GAA0381728.1"/>
    <property type="molecule type" value="Genomic_DNA"/>
</dbReference>
<name>A0ABP3HY42_9CAUL</name>
<evidence type="ECO:0000256" key="1">
    <source>
        <dbReference type="RuleBase" id="RU004508"/>
    </source>
</evidence>
<organism evidence="2 3">
    <name type="scientific">Brevundimonas terrae</name>
    <dbReference type="NCBI Taxonomy" id="363631"/>
    <lineage>
        <taxon>Bacteria</taxon>
        <taxon>Pseudomonadati</taxon>
        <taxon>Pseudomonadota</taxon>
        <taxon>Alphaproteobacteria</taxon>
        <taxon>Caulobacterales</taxon>
        <taxon>Caulobacteraceae</taxon>
        <taxon>Brevundimonas</taxon>
    </lineage>
</organism>
<dbReference type="InterPro" id="IPR000653">
    <property type="entry name" value="DegT/StrS_aminotransferase"/>
</dbReference>
<dbReference type="Proteomes" id="UP001500791">
    <property type="component" value="Unassembled WGS sequence"/>
</dbReference>
<dbReference type="PIRSF" id="PIRSF000390">
    <property type="entry name" value="PLP_StrS"/>
    <property type="match status" value="1"/>
</dbReference>
<dbReference type="InterPro" id="IPR015421">
    <property type="entry name" value="PyrdxlP-dep_Trfase_major"/>
</dbReference>
<dbReference type="PANTHER" id="PTHR30244">
    <property type="entry name" value="TRANSAMINASE"/>
    <property type="match status" value="1"/>
</dbReference>
<evidence type="ECO:0000313" key="3">
    <source>
        <dbReference type="Proteomes" id="UP001500791"/>
    </source>
</evidence>
<dbReference type="Gene3D" id="3.90.1150.10">
    <property type="entry name" value="Aspartate Aminotransferase, domain 1"/>
    <property type="match status" value="1"/>
</dbReference>
<dbReference type="Pfam" id="PF01041">
    <property type="entry name" value="DegT_DnrJ_EryC1"/>
    <property type="match status" value="1"/>
</dbReference>
<comment type="similarity">
    <text evidence="1">Belongs to the DegT/DnrJ/EryC1 family.</text>
</comment>
<proteinExistence type="inferred from homology"/>
<accession>A0ABP3HY42</accession>
<dbReference type="CDD" id="cd00616">
    <property type="entry name" value="AHBA_syn"/>
    <property type="match status" value="1"/>
</dbReference>
<dbReference type="GO" id="GO:0008483">
    <property type="term" value="F:transaminase activity"/>
    <property type="evidence" value="ECO:0007669"/>
    <property type="project" value="UniProtKB-KW"/>
</dbReference>
<reference evidence="3" key="1">
    <citation type="journal article" date="2019" name="Int. J. Syst. Evol. Microbiol.">
        <title>The Global Catalogue of Microorganisms (GCM) 10K type strain sequencing project: providing services to taxonomists for standard genome sequencing and annotation.</title>
        <authorList>
            <consortium name="The Broad Institute Genomics Platform"/>
            <consortium name="The Broad Institute Genome Sequencing Center for Infectious Disease"/>
            <person name="Wu L."/>
            <person name="Ma J."/>
        </authorList>
    </citation>
    <scope>NUCLEOTIDE SEQUENCE [LARGE SCALE GENOMIC DNA]</scope>
    <source>
        <strain evidence="3">JCM 13476</strain>
    </source>
</reference>